<evidence type="ECO:0000313" key="1">
    <source>
        <dbReference type="EMBL" id="AZV78114.1"/>
    </source>
</evidence>
<name>A0A3T0N278_9RHOB</name>
<gene>
    <name evidence="1" type="ORF">EBB79_09675</name>
</gene>
<accession>A0A3T0N278</accession>
<organism evidence="1 2">
    <name type="scientific">Parasedimentitalea marina</name>
    <dbReference type="NCBI Taxonomy" id="2483033"/>
    <lineage>
        <taxon>Bacteria</taxon>
        <taxon>Pseudomonadati</taxon>
        <taxon>Pseudomonadota</taxon>
        <taxon>Alphaproteobacteria</taxon>
        <taxon>Rhodobacterales</taxon>
        <taxon>Paracoccaceae</taxon>
        <taxon>Parasedimentitalea</taxon>
    </lineage>
</organism>
<dbReference type="EMBL" id="CP033219">
    <property type="protein sequence ID" value="AZV78114.1"/>
    <property type="molecule type" value="Genomic_DNA"/>
</dbReference>
<dbReference type="Proteomes" id="UP000283063">
    <property type="component" value="Chromosome"/>
</dbReference>
<dbReference type="KEGG" id="sedi:EBB79_09675"/>
<sequence length="70" mass="7951">MTDYASLCYWVRDVLFVTGFADAFADVFGHVFTRAFPAVEPRLNPFQTALAVLPERQIRSLVEGRFAQPQ</sequence>
<proteinExistence type="predicted"/>
<keyword evidence="2" id="KW-1185">Reference proteome</keyword>
<dbReference type="AlphaFoldDB" id="A0A3T0N278"/>
<evidence type="ECO:0000313" key="2">
    <source>
        <dbReference type="Proteomes" id="UP000283063"/>
    </source>
</evidence>
<reference evidence="1 2" key="1">
    <citation type="submission" date="2018-10" db="EMBL/GenBank/DDBJ databases">
        <title>Parasedimentitalea marina sp. nov., a psychrophilic bacterium isolated from deep seawater of the New Britain Trench.</title>
        <authorList>
            <person name="Cao J."/>
        </authorList>
    </citation>
    <scope>NUCLEOTIDE SEQUENCE [LARGE SCALE GENOMIC DNA]</scope>
    <source>
        <strain evidence="1 2">W43</strain>
    </source>
</reference>
<dbReference type="RefSeq" id="WP_127748675.1">
    <property type="nucleotide sequence ID" value="NZ_CP033219.1"/>
</dbReference>
<protein>
    <submittedName>
        <fullName evidence="1">Uncharacterized protein</fullName>
    </submittedName>
</protein>